<dbReference type="Proteomes" id="UP000309454">
    <property type="component" value="Unassembled WGS sequence"/>
</dbReference>
<feature type="active site" description="Proton donor" evidence="3">
    <location>
        <position position="322"/>
    </location>
</feature>
<name>A0A4T9T8H9_9ACTN</name>
<comment type="cofactor">
    <cofactor evidence="1 3">
        <name>pyridoxal 5'-phosphate</name>
        <dbReference type="ChEBI" id="CHEBI:597326"/>
    </cofactor>
</comment>
<dbReference type="InterPro" id="IPR022644">
    <property type="entry name" value="De-COase2_N"/>
</dbReference>
<keyword evidence="2 3" id="KW-0663">Pyridoxal phosphate</keyword>
<proteinExistence type="predicted"/>
<dbReference type="Gene3D" id="3.20.20.10">
    <property type="entry name" value="Alanine racemase"/>
    <property type="match status" value="1"/>
</dbReference>
<evidence type="ECO:0000256" key="2">
    <source>
        <dbReference type="ARBA" id="ARBA00022898"/>
    </source>
</evidence>
<reference evidence="5 6" key="1">
    <citation type="submission" date="2019-04" db="EMBL/GenBank/DDBJ databases">
        <title>Microbes associate with the intestines of laboratory mice.</title>
        <authorList>
            <person name="Navarre W."/>
            <person name="Wong E."/>
            <person name="Huang K.C."/>
            <person name="Tropini C."/>
            <person name="Ng K."/>
            <person name="Yu B."/>
        </authorList>
    </citation>
    <scope>NUCLEOTIDE SEQUENCE [LARGE SCALE GENOMIC DNA]</scope>
    <source>
        <strain evidence="5 6">NM48_B13</strain>
    </source>
</reference>
<dbReference type="SUPFAM" id="SSF50621">
    <property type="entry name" value="Alanine racemase C-terminal domain-like"/>
    <property type="match status" value="1"/>
</dbReference>
<dbReference type="AlphaFoldDB" id="A0A4T9T8H9"/>
<gene>
    <name evidence="5" type="ORF">E5982_03850</name>
</gene>
<dbReference type="InterPro" id="IPR029066">
    <property type="entry name" value="PLP-binding_barrel"/>
</dbReference>
<dbReference type="PANTHER" id="PTHR43727:SF3">
    <property type="entry name" value="GROUP IV DECARBOXYLASE"/>
    <property type="match status" value="1"/>
</dbReference>
<feature type="domain" description="Orn/DAP/Arg decarboxylase 2 N-terminal" evidence="4">
    <location>
        <begin position="19"/>
        <end position="259"/>
    </location>
</feature>
<dbReference type="EMBL" id="SSTM01000002">
    <property type="protein sequence ID" value="TJW11349.1"/>
    <property type="molecule type" value="Genomic_DNA"/>
</dbReference>
<dbReference type="PANTHER" id="PTHR43727">
    <property type="entry name" value="DIAMINOPIMELATE DECARBOXYLASE"/>
    <property type="match status" value="1"/>
</dbReference>
<evidence type="ECO:0000313" key="6">
    <source>
        <dbReference type="Proteomes" id="UP000309454"/>
    </source>
</evidence>
<dbReference type="InterPro" id="IPR000183">
    <property type="entry name" value="Orn/DAP/Arg_de-COase"/>
</dbReference>
<dbReference type="PRINTS" id="PR01179">
    <property type="entry name" value="ODADCRBXLASE"/>
</dbReference>
<dbReference type="GO" id="GO:0009089">
    <property type="term" value="P:lysine biosynthetic process via diaminopimelate"/>
    <property type="evidence" value="ECO:0007669"/>
    <property type="project" value="TreeGrafter"/>
</dbReference>
<dbReference type="GO" id="GO:0008836">
    <property type="term" value="F:diaminopimelate decarboxylase activity"/>
    <property type="evidence" value="ECO:0007669"/>
    <property type="project" value="TreeGrafter"/>
</dbReference>
<accession>A0A4T9T8H9</accession>
<dbReference type="OrthoDB" id="9805604at2"/>
<evidence type="ECO:0000256" key="1">
    <source>
        <dbReference type="ARBA" id="ARBA00001933"/>
    </source>
</evidence>
<dbReference type="Gene3D" id="2.40.37.10">
    <property type="entry name" value="Lyase, Ornithine Decarboxylase, Chain A, domain 1"/>
    <property type="match status" value="1"/>
</dbReference>
<organism evidence="5 6">
    <name type="scientific">Parvibacter caecicola</name>
    <dbReference type="NCBI Taxonomy" id="747645"/>
    <lineage>
        <taxon>Bacteria</taxon>
        <taxon>Bacillati</taxon>
        <taxon>Actinomycetota</taxon>
        <taxon>Coriobacteriia</taxon>
        <taxon>Coriobacteriales</taxon>
        <taxon>Coriobacteriaceae</taxon>
        <taxon>Parvibacter</taxon>
    </lineage>
</organism>
<evidence type="ECO:0000259" key="4">
    <source>
        <dbReference type="Pfam" id="PF02784"/>
    </source>
</evidence>
<dbReference type="Pfam" id="PF02784">
    <property type="entry name" value="Orn_Arg_deC_N"/>
    <property type="match status" value="1"/>
</dbReference>
<feature type="modified residue" description="N6-(pyridoxal phosphate)lysine" evidence="3">
    <location>
        <position position="43"/>
    </location>
</feature>
<dbReference type="SUPFAM" id="SSF51419">
    <property type="entry name" value="PLP-binding barrel"/>
    <property type="match status" value="1"/>
</dbReference>
<protein>
    <submittedName>
        <fullName evidence="5">Diaminopimelate decarboxylase</fullName>
    </submittedName>
</protein>
<sequence>MVSDGIPTPAFVINERKLEANIASFNGALRGIWSNAQLAYSVKTNSLPWILRKMSQEGVWAEVVSDEEYALALQCGYDDSRIIFNGPIKGESFIKKAFRGGAVVNLDSRADLDLCARFAECDSMVGLRVNVPTDLFDAGDIGVFDGGFRFGFDCPSGGFSDALEAIAPALRRGARIGLHLHCNSVTRSESVYRTIAKYAVAVMERFEIAPAFIDIGGGFFGGVEGKPTPESYLSAIHEELACCVDPASTMLFLEPGSALIGSTTDLVTSVLDVKCVGDASIVTTDGSRLHIDPLWKKNAYLYSLGTSSVAICPKQVVCGYTCMDHDRIMTIADRPALQVGDRIIYHRVGAYSMTLGGMFIRYLPDVYVDGPSGVVKVRDTISVEDYIAINSTGDLNHRR</sequence>
<dbReference type="InterPro" id="IPR009006">
    <property type="entry name" value="Ala_racemase/Decarboxylase_C"/>
</dbReference>
<keyword evidence="6" id="KW-1185">Reference proteome</keyword>
<evidence type="ECO:0000256" key="3">
    <source>
        <dbReference type="PIRSR" id="PIRSR600183-50"/>
    </source>
</evidence>
<comment type="caution">
    <text evidence="5">The sequence shown here is derived from an EMBL/GenBank/DDBJ whole genome shotgun (WGS) entry which is preliminary data.</text>
</comment>
<evidence type="ECO:0000313" key="5">
    <source>
        <dbReference type="EMBL" id="TJW11349.1"/>
    </source>
</evidence>